<name>A0A0R1SBM2_9LACO</name>
<organism evidence="2 3">
    <name type="scientific">Lentilactobacillus diolivorans DSM 14421</name>
    <dbReference type="NCBI Taxonomy" id="1423739"/>
    <lineage>
        <taxon>Bacteria</taxon>
        <taxon>Bacillati</taxon>
        <taxon>Bacillota</taxon>
        <taxon>Bacilli</taxon>
        <taxon>Lactobacillales</taxon>
        <taxon>Lactobacillaceae</taxon>
        <taxon>Lentilactobacillus</taxon>
    </lineage>
</organism>
<dbReference type="RefSeq" id="WP_057864393.1">
    <property type="nucleotide sequence ID" value="NZ_AZEY01000041.1"/>
</dbReference>
<keyword evidence="1" id="KW-0472">Membrane</keyword>
<feature type="transmembrane region" description="Helical" evidence="1">
    <location>
        <begin position="154"/>
        <end position="171"/>
    </location>
</feature>
<proteinExistence type="predicted"/>
<dbReference type="PATRIC" id="fig|1423739.3.peg.2937"/>
<gene>
    <name evidence="2" type="ORF">FC85_GL002826</name>
</gene>
<evidence type="ECO:0008006" key="4">
    <source>
        <dbReference type="Google" id="ProtNLM"/>
    </source>
</evidence>
<feature type="transmembrane region" description="Helical" evidence="1">
    <location>
        <begin position="69"/>
        <end position="93"/>
    </location>
</feature>
<evidence type="ECO:0000256" key="1">
    <source>
        <dbReference type="SAM" id="Phobius"/>
    </source>
</evidence>
<evidence type="ECO:0000313" key="2">
    <source>
        <dbReference type="EMBL" id="KRL66519.1"/>
    </source>
</evidence>
<sequence length="181" mass="20155">MLDQKVSKSFLHLLYVLCLVVLAGYVIALITLAIIFGIGLLVNLFEGKSFNDLLNMVTSYSSINLKNNLFISLFTTILTVGLLILHMSAIYWISQLLKGLSENQIFNDRSLNVIRWINYSVAGIVTIDGVSALLDNMGFTSGSLSDGHSLGFEILAWFTIYVIQVVFERGIQIKRENDSIV</sequence>
<keyword evidence="1" id="KW-0812">Transmembrane</keyword>
<reference evidence="2 3" key="1">
    <citation type="journal article" date="2015" name="Genome Announc.">
        <title>Expanding the biotechnology potential of lactobacilli through comparative genomics of 213 strains and associated genera.</title>
        <authorList>
            <person name="Sun Z."/>
            <person name="Harris H.M."/>
            <person name="McCann A."/>
            <person name="Guo C."/>
            <person name="Argimon S."/>
            <person name="Zhang W."/>
            <person name="Yang X."/>
            <person name="Jeffery I.B."/>
            <person name="Cooney J.C."/>
            <person name="Kagawa T.F."/>
            <person name="Liu W."/>
            <person name="Song Y."/>
            <person name="Salvetti E."/>
            <person name="Wrobel A."/>
            <person name="Rasinkangas P."/>
            <person name="Parkhill J."/>
            <person name="Rea M.C."/>
            <person name="O'Sullivan O."/>
            <person name="Ritari J."/>
            <person name="Douillard F.P."/>
            <person name="Paul Ross R."/>
            <person name="Yang R."/>
            <person name="Briner A.E."/>
            <person name="Felis G.E."/>
            <person name="de Vos W.M."/>
            <person name="Barrangou R."/>
            <person name="Klaenhammer T.R."/>
            <person name="Caufield P.W."/>
            <person name="Cui Y."/>
            <person name="Zhang H."/>
            <person name="O'Toole P.W."/>
        </authorList>
    </citation>
    <scope>NUCLEOTIDE SEQUENCE [LARGE SCALE GENOMIC DNA]</scope>
    <source>
        <strain evidence="2 3">DSM 14421</strain>
    </source>
</reference>
<evidence type="ECO:0000313" key="3">
    <source>
        <dbReference type="Proteomes" id="UP000052013"/>
    </source>
</evidence>
<feature type="transmembrane region" description="Helical" evidence="1">
    <location>
        <begin position="12"/>
        <end position="45"/>
    </location>
</feature>
<keyword evidence="1" id="KW-1133">Transmembrane helix</keyword>
<feature type="transmembrane region" description="Helical" evidence="1">
    <location>
        <begin position="113"/>
        <end position="134"/>
    </location>
</feature>
<dbReference type="Proteomes" id="UP000052013">
    <property type="component" value="Unassembled WGS sequence"/>
</dbReference>
<dbReference type="AlphaFoldDB" id="A0A0R1SBM2"/>
<dbReference type="EMBL" id="AZEY01000041">
    <property type="protein sequence ID" value="KRL66519.1"/>
    <property type="molecule type" value="Genomic_DNA"/>
</dbReference>
<accession>A0A0R1SBM2</accession>
<dbReference type="STRING" id="1423739.FC85_GL002826"/>
<dbReference type="Pfam" id="PF11188">
    <property type="entry name" value="DUF2975"/>
    <property type="match status" value="1"/>
</dbReference>
<protein>
    <recommendedName>
        <fullName evidence="4">DUF2975 domain-containing protein</fullName>
    </recommendedName>
</protein>
<comment type="caution">
    <text evidence="2">The sequence shown here is derived from an EMBL/GenBank/DDBJ whole genome shotgun (WGS) entry which is preliminary data.</text>
</comment>
<dbReference type="InterPro" id="IPR021354">
    <property type="entry name" value="DUF2975"/>
</dbReference>